<sequence>MTRKSIIASKKQVLIDKNEVNEILPIVFSFEKMEQGITYSIDKCPNHDLVHFIKKIFEISNMTWCQIRRAYRHGRGSEKITKLDTKKGLKHVPKGASFLSIRYCGKKPFIGYRENRIFHVLLIDHDRTAYKHGN</sequence>
<comment type="caution">
    <text evidence="1">The sequence shown here is derived from an EMBL/GenBank/DDBJ whole genome shotgun (WGS) entry which is preliminary data.</text>
</comment>
<dbReference type="Proteomes" id="UP000236895">
    <property type="component" value="Unassembled WGS sequence"/>
</dbReference>
<name>A0A3R7QTW7_9HYPH</name>
<evidence type="ECO:0000313" key="1">
    <source>
        <dbReference type="EMBL" id="RPD36772.1"/>
    </source>
</evidence>
<organism evidence="1 2">
    <name type="scientific">Candidatus Liberibacter solanacearum</name>
    <dbReference type="NCBI Taxonomy" id="556287"/>
    <lineage>
        <taxon>Bacteria</taxon>
        <taxon>Pseudomonadati</taxon>
        <taxon>Pseudomonadota</taxon>
        <taxon>Alphaproteobacteria</taxon>
        <taxon>Hyphomicrobiales</taxon>
        <taxon>Rhizobiaceae</taxon>
        <taxon>Liberibacter</taxon>
    </lineage>
</organism>
<gene>
    <name evidence="1" type="ORF">C0030_005935</name>
</gene>
<reference evidence="1 2" key="1">
    <citation type="submission" date="2018-11" db="EMBL/GenBank/DDBJ databases">
        <title>Genome Analysis of Haplotype D of Candidatus Liberibacter Solanacearum.</title>
        <authorList>
            <person name="Katsir L."/>
            <person name="Ruan Z."/>
            <person name="Santos Garcia D."/>
            <person name="Piasezky A."/>
            <person name="Jiang J."/>
            <person name="Sela N."/>
            <person name="Freilich S."/>
            <person name="Bahar O."/>
        </authorList>
    </citation>
    <scope>NUCLEOTIDE SEQUENCE [LARGE SCALE GENOMIC DNA]</scope>
    <source>
        <strain evidence="2">haplotype D1</strain>
    </source>
</reference>
<evidence type="ECO:0000313" key="2">
    <source>
        <dbReference type="Proteomes" id="UP000236895"/>
    </source>
</evidence>
<accession>A0A3R7QTW7</accession>
<dbReference type="RefSeq" id="WP_103847169.1">
    <property type="nucleotide sequence ID" value="NZ_PKRU02000033.1"/>
</dbReference>
<protein>
    <submittedName>
        <fullName evidence="1">Uncharacterized protein</fullName>
    </submittedName>
</protein>
<dbReference type="EMBL" id="PKRU02000033">
    <property type="protein sequence ID" value="RPD36772.1"/>
    <property type="molecule type" value="Genomic_DNA"/>
</dbReference>
<proteinExistence type="predicted"/>
<dbReference type="AlphaFoldDB" id="A0A3R7QTW7"/>